<gene>
    <name evidence="1" type="ORF">METZ01_LOCUS141874</name>
</gene>
<sequence>AKHDVKAPCAGRVSAVHAVIGNEVSAGKPILSIEV</sequence>
<protein>
    <recommendedName>
        <fullName evidence="2">Lipoyl-binding domain-containing protein</fullName>
    </recommendedName>
</protein>
<dbReference type="SUPFAM" id="SSF51230">
    <property type="entry name" value="Single hybrid motif"/>
    <property type="match status" value="1"/>
</dbReference>
<accession>A0A381ZIF0</accession>
<organism evidence="1">
    <name type="scientific">marine metagenome</name>
    <dbReference type="NCBI Taxonomy" id="408172"/>
    <lineage>
        <taxon>unclassified sequences</taxon>
        <taxon>metagenomes</taxon>
        <taxon>ecological metagenomes</taxon>
    </lineage>
</organism>
<dbReference type="EMBL" id="UINC01021454">
    <property type="protein sequence ID" value="SVA89020.1"/>
    <property type="molecule type" value="Genomic_DNA"/>
</dbReference>
<dbReference type="Gene3D" id="2.40.50.100">
    <property type="match status" value="1"/>
</dbReference>
<name>A0A381ZIF0_9ZZZZ</name>
<dbReference type="AlphaFoldDB" id="A0A381ZIF0"/>
<feature type="non-terminal residue" evidence="1">
    <location>
        <position position="1"/>
    </location>
</feature>
<proteinExistence type="predicted"/>
<reference evidence="1" key="1">
    <citation type="submission" date="2018-05" db="EMBL/GenBank/DDBJ databases">
        <authorList>
            <person name="Lanie J.A."/>
            <person name="Ng W.-L."/>
            <person name="Kazmierczak K.M."/>
            <person name="Andrzejewski T.M."/>
            <person name="Davidsen T.M."/>
            <person name="Wayne K.J."/>
            <person name="Tettelin H."/>
            <person name="Glass J.I."/>
            <person name="Rusch D."/>
            <person name="Podicherti R."/>
            <person name="Tsui H.-C.T."/>
            <person name="Winkler M.E."/>
        </authorList>
    </citation>
    <scope>NUCLEOTIDE SEQUENCE</scope>
</reference>
<evidence type="ECO:0000313" key="1">
    <source>
        <dbReference type="EMBL" id="SVA89020.1"/>
    </source>
</evidence>
<dbReference type="InterPro" id="IPR011053">
    <property type="entry name" value="Single_hybrid_motif"/>
</dbReference>
<evidence type="ECO:0008006" key="2">
    <source>
        <dbReference type="Google" id="ProtNLM"/>
    </source>
</evidence>